<feature type="transmembrane region" description="Helical" evidence="1">
    <location>
        <begin position="290"/>
        <end position="311"/>
    </location>
</feature>
<feature type="transmembrane region" description="Helical" evidence="1">
    <location>
        <begin position="136"/>
        <end position="152"/>
    </location>
</feature>
<feature type="transmembrane region" description="Helical" evidence="1">
    <location>
        <begin position="158"/>
        <end position="184"/>
    </location>
</feature>
<dbReference type="Proteomes" id="UP001204621">
    <property type="component" value="Unassembled WGS sequence"/>
</dbReference>
<keyword evidence="3" id="KW-1185">Reference proteome</keyword>
<gene>
    <name evidence="2" type="ORF">NX778_16020</name>
</gene>
<organism evidence="2 3">
    <name type="scientific">Massilia terrae</name>
    <dbReference type="NCBI Taxonomy" id="1811224"/>
    <lineage>
        <taxon>Bacteria</taxon>
        <taxon>Pseudomonadati</taxon>
        <taxon>Pseudomonadota</taxon>
        <taxon>Betaproteobacteria</taxon>
        <taxon>Burkholderiales</taxon>
        <taxon>Oxalobacteraceae</taxon>
        <taxon>Telluria group</taxon>
        <taxon>Massilia</taxon>
    </lineage>
</organism>
<protein>
    <recommendedName>
        <fullName evidence="4">ABC transporter permease</fullName>
    </recommendedName>
</protein>
<evidence type="ECO:0000256" key="1">
    <source>
        <dbReference type="SAM" id="Phobius"/>
    </source>
</evidence>
<feature type="transmembrane region" description="Helical" evidence="1">
    <location>
        <begin position="341"/>
        <end position="366"/>
    </location>
</feature>
<feature type="transmembrane region" description="Helical" evidence="1">
    <location>
        <begin position="431"/>
        <end position="451"/>
    </location>
</feature>
<dbReference type="RefSeq" id="WP_258812765.1">
    <property type="nucleotide sequence ID" value="NZ_JANUGU010000005.1"/>
</dbReference>
<sequence>MSALSDYRLLWNAAYVQRRPSRALDWSFVLAGVCSLVGAAAAFVRQDWLLGVRVGVAICVIVLQLLWTVHLAPGFELMNTPVNARLVPRMRRRMVEMTAAGWLATGLCATLFPIWQVAPAVVLYMISIALGRSGNQFAGFLVIATAMSGTLLKELPPAVLAFLMSAQGFVCASLVVALFGAWAIRQMLPAGGDRHFSQRKAKVEAIERLESMGRKNADGAPKRMSSLYGFALRQAIRSRQPLRLMLHVLGPTAMVLVMLPTWIVLVLLGAGSHLLMQKYGVVGKDESWPMFAWACFLMITWVLQLAAITGWRTLMNGARMEQGLLRLAARSPSSGEWNRKLAAALAGQVAAGVGMGAAAVIVLGLLTGLDRDGMFCAVSLASVLLMPGIASVLLDYSRERQVWSLPQGLLAFALAVVVLALHLALVPSIGALSWVLLTAYSNVFGALLAAYRWKKMQAAPVAFPTGRFA</sequence>
<comment type="caution">
    <text evidence="2">The sequence shown here is derived from an EMBL/GenBank/DDBJ whole genome shotgun (WGS) entry which is preliminary data.</text>
</comment>
<name>A0ABT2D029_9BURK</name>
<keyword evidence="1" id="KW-1133">Transmembrane helix</keyword>
<reference evidence="2 3" key="1">
    <citation type="submission" date="2022-08" db="EMBL/GenBank/DDBJ databases">
        <title>Reclassification of Massilia species as members of the genera Telluria, Duganella, Pseudoduganella, Mokoshia gen. nov. and Zemynaea gen. nov. using orthogonal and non-orthogonal genome-based approaches.</title>
        <authorList>
            <person name="Bowman J.P."/>
        </authorList>
    </citation>
    <scope>NUCLEOTIDE SEQUENCE [LARGE SCALE GENOMIC DNA]</scope>
    <source>
        <strain evidence="2 3">JCM 31606</strain>
    </source>
</reference>
<dbReference type="EMBL" id="JANUGU010000005">
    <property type="protein sequence ID" value="MCS0659576.1"/>
    <property type="molecule type" value="Genomic_DNA"/>
</dbReference>
<feature type="transmembrane region" description="Helical" evidence="1">
    <location>
        <begin position="99"/>
        <end position="124"/>
    </location>
</feature>
<proteinExistence type="predicted"/>
<feature type="transmembrane region" description="Helical" evidence="1">
    <location>
        <begin position="408"/>
        <end position="425"/>
    </location>
</feature>
<evidence type="ECO:0008006" key="4">
    <source>
        <dbReference type="Google" id="ProtNLM"/>
    </source>
</evidence>
<feature type="transmembrane region" description="Helical" evidence="1">
    <location>
        <begin position="372"/>
        <end position="396"/>
    </location>
</feature>
<feature type="transmembrane region" description="Helical" evidence="1">
    <location>
        <begin position="51"/>
        <end position="72"/>
    </location>
</feature>
<feature type="transmembrane region" description="Helical" evidence="1">
    <location>
        <begin position="26"/>
        <end position="44"/>
    </location>
</feature>
<feature type="transmembrane region" description="Helical" evidence="1">
    <location>
        <begin position="244"/>
        <end position="270"/>
    </location>
</feature>
<accession>A0ABT2D029</accession>
<evidence type="ECO:0000313" key="3">
    <source>
        <dbReference type="Proteomes" id="UP001204621"/>
    </source>
</evidence>
<keyword evidence="1" id="KW-0812">Transmembrane</keyword>
<keyword evidence="1" id="KW-0472">Membrane</keyword>
<evidence type="ECO:0000313" key="2">
    <source>
        <dbReference type="EMBL" id="MCS0659576.1"/>
    </source>
</evidence>